<dbReference type="AlphaFoldDB" id="A0A0N4T6Q4"/>
<evidence type="ECO:0000313" key="1">
    <source>
        <dbReference type="EMBL" id="VDN85041.1"/>
    </source>
</evidence>
<dbReference type="EMBL" id="UZAD01001420">
    <property type="protein sequence ID" value="VDN85041.1"/>
    <property type="molecule type" value="Genomic_DNA"/>
</dbReference>
<dbReference type="WBParaSite" id="BPAG_0000389101-mRNA-1">
    <property type="protein sequence ID" value="BPAG_0000389101-mRNA-1"/>
    <property type="gene ID" value="BPAG_0000389101"/>
</dbReference>
<evidence type="ECO:0000313" key="3">
    <source>
        <dbReference type="WBParaSite" id="BPAG_0000389101-mRNA-1"/>
    </source>
</evidence>
<dbReference type="Proteomes" id="UP000278627">
    <property type="component" value="Unassembled WGS sequence"/>
</dbReference>
<proteinExistence type="predicted"/>
<dbReference type="STRING" id="6280.A0A0N4T6Q4"/>
<keyword evidence="2" id="KW-1185">Reference proteome</keyword>
<name>A0A0N4T6Q4_BRUPA</name>
<dbReference type="Gene3D" id="3.30.710.10">
    <property type="entry name" value="Potassium Channel Kv1.1, Chain A"/>
    <property type="match status" value="1"/>
</dbReference>
<reference evidence="3" key="1">
    <citation type="submission" date="2017-02" db="UniProtKB">
        <authorList>
            <consortium name="WormBaseParasite"/>
        </authorList>
    </citation>
    <scope>IDENTIFICATION</scope>
</reference>
<gene>
    <name evidence="1" type="ORF">BPAG_LOCUS3855</name>
</gene>
<accession>A0A0N4T6Q4</accession>
<protein>
    <submittedName>
        <fullName evidence="3">BTB domain-containing protein</fullName>
    </submittedName>
</protein>
<sequence>MADKFKIKPLYDRCERFIAEKLPSSSVMHAIRLAEQYRMCEIKQALFDSISIDVFRSLAADEDYRQMGAELKAELLEKWGTFL</sequence>
<evidence type="ECO:0000313" key="2">
    <source>
        <dbReference type="Proteomes" id="UP000278627"/>
    </source>
</evidence>
<organism evidence="3">
    <name type="scientific">Brugia pahangi</name>
    <name type="common">Filarial nematode worm</name>
    <dbReference type="NCBI Taxonomy" id="6280"/>
    <lineage>
        <taxon>Eukaryota</taxon>
        <taxon>Metazoa</taxon>
        <taxon>Ecdysozoa</taxon>
        <taxon>Nematoda</taxon>
        <taxon>Chromadorea</taxon>
        <taxon>Rhabditida</taxon>
        <taxon>Spirurina</taxon>
        <taxon>Spiruromorpha</taxon>
        <taxon>Filarioidea</taxon>
        <taxon>Onchocercidae</taxon>
        <taxon>Brugia</taxon>
    </lineage>
</organism>
<reference evidence="1 2" key="2">
    <citation type="submission" date="2018-11" db="EMBL/GenBank/DDBJ databases">
        <authorList>
            <consortium name="Pathogen Informatics"/>
        </authorList>
    </citation>
    <scope>NUCLEOTIDE SEQUENCE [LARGE SCALE GENOMIC DNA]</scope>
</reference>
<dbReference type="InterPro" id="IPR011333">
    <property type="entry name" value="SKP1/BTB/POZ_sf"/>
</dbReference>